<gene>
    <name evidence="12" type="primary">TP53INP1</name>
</gene>
<keyword evidence="11" id="KW-1185">Reference proteome</keyword>
<keyword evidence="3" id="KW-0963">Cytoplasm</keyword>
<evidence type="ECO:0000256" key="1">
    <source>
        <dbReference type="ARBA" id="ARBA00004419"/>
    </source>
</evidence>
<name>A0ABM3XT19_ERIEU</name>
<evidence type="ECO:0000313" key="11">
    <source>
        <dbReference type="Proteomes" id="UP001652624"/>
    </source>
</evidence>
<comment type="subcellular location">
    <subcellularLocation>
        <location evidence="2">Cytoplasm</location>
        <location evidence="2">Cytosol</location>
    </subcellularLocation>
    <subcellularLocation>
        <location evidence="1">Cytoplasmic vesicle</location>
        <location evidence="1">Autophagosome</location>
    </subcellularLocation>
    <subcellularLocation>
        <location evidence="10">Nucleus</location>
        <location evidence="10">Nuclear body</location>
    </subcellularLocation>
</comment>
<dbReference type="Proteomes" id="UP001652624">
    <property type="component" value="Chromosome 8"/>
</dbReference>
<keyword evidence="4" id="KW-0072">Autophagy</keyword>
<evidence type="ECO:0000256" key="5">
    <source>
        <dbReference type="ARBA" id="ARBA00023015"/>
    </source>
</evidence>
<keyword evidence="6" id="KW-0010">Activator</keyword>
<dbReference type="PANTHER" id="PTHR31671">
    <property type="entry name" value="DIABETES AND OBESITY REGULATED, ISOFORM G"/>
    <property type="match status" value="1"/>
</dbReference>
<evidence type="ECO:0000256" key="10">
    <source>
        <dbReference type="ARBA" id="ARBA00034306"/>
    </source>
</evidence>
<keyword evidence="9" id="KW-0968">Cytoplasmic vesicle</keyword>
<reference evidence="12" key="1">
    <citation type="submission" date="2025-08" db="UniProtKB">
        <authorList>
            <consortium name="RefSeq"/>
        </authorList>
    </citation>
    <scope>IDENTIFICATION</scope>
</reference>
<evidence type="ECO:0000256" key="9">
    <source>
        <dbReference type="ARBA" id="ARBA00023329"/>
    </source>
</evidence>
<accession>A0ABM3XT19</accession>
<dbReference type="GeneID" id="103121645"/>
<organism evidence="11 12">
    <name type="scientific">Erinaceus europaeus</name>
    <name type="common">Western European hedgehog</name>
    <dbReference type="NCBI Taxonomy" id="9365"/>
    <lineage>
        <taxon>Eukaryota</taxon>
        <taxon>Metazoa</taxon>
        <taxon>Chordata</taxon>
        <taxon>Craniata</taxon>
        <taxon>Vertebrata</taxon>
        <taxon>Euteleostomi</taxon>
        <taxon>Mammalia</taxon>
        <taxon>Eutheria</taxon>
        <taxon>Laurasiatheria</taxon>
        <taxon>Eulipotyphla</taxon>
        <taxon>Erinaceidae</taxon>
        <taxon>Erinaceinae</taxon>
        <taxon>Erinaceus</taxon>
    </lineage>
</organism>
<sequence>MWCASPSQGDDHSASFSPQLNEHLVHFNLLLVPLDWLKTRTENSVIQISSQSLHLALTMFQKLSKMFMGEVNTSSNQEPEFSEKEDDEWILVDFIDTCTGFSTEEDEEEEMGEASSSEHSAVFSCLPASLECLADPSDSCFLQFESCPMEESWFITPPPCFTAGGLSTLKVETSPMENLLIEHPSMSVYAVHNSCPGLSEVNCGTDEFHNPISPRVEAPNEKGQHIHCYVAALAAHTTFMEQPKSFRPSQWIKEHNERQSLNRNSLRRQNLTRDCHSRQIKHNGWAVHQPCPRQYNY</sequence>
<keyword evidence="5" id="KW-0805">Transcription regulation</keyword>
<keyword evidence="8" id="KW-0539">Nucleus</keyword>
<dbReference type="InterPro" id="IPR029431">
    <property type="entry name" value="TP53INP"/>
</dbReference>
<evidence type="ECO:0000256" key="2">
    <source>
        <dbReference type="ARBA" id="ARBA00004514"/>
    </source>
</evidence>
<evidence type="ECO:0000256" key="4">
    <source>
        <dbReference type="ARBA" id="ARBA00023006"/>
    </source>
</evidence>
<evidence type="ECO:0000256" key="6">
    <source>
        <dbReference type="ARBA" id="ARBA00023159"/>
    </source>
</evidence>
<dbReference type="Pfam" id="PF14839">
    <property type="entry name" value="DOR"/>
    <property type="match status" value="1"/>
</dbReference>
<dbReference type="PANTHER" id="PTHR31671:SF0">
    <property type="entry name" value="TUMOR PROTEIN P53-INDUCIBLE NUCLEAR PROTEIN 1"/>
    <property type="match status" value="1"/>
</dbReference>
<evidence type="ECO:0000313" key="12">
    <source>
        <dbReference type="RefSeq" id="XP_060051961.1"/>
    </source>
</evidence>
<proteinExistence type="predicted"/>
<dbReference type="RefSeq" id="XP_060051961.1">
    <property type="nucleotide sequence ID" value="XM_060195978.1"/>
</dbReference>
<evidence type="ECO:0000256" key="8">
    <source>
        <dbReference type="ARBA" id="ARBA00023242"/>
    </source>
</evidence>
<evidence type="ECO:0000256" key="7">
    <source>
        <dbReference type="ARBA" id="ARBA00023163"/>
    </source>
</evidence>
<keyword evidence="7" id="KW-0804">Transcription</keyword>
<evidence type="ECO:0000256" key="3">
    <source>
        <dbReference type="ARBA" id="ARBA00022490"/>
    </source>
</evidence>
<protein>
    <submittedName>
        <fullName evidence="12">Tumor protein p53-inducible nuclear protein 1 isoform X1</fullName>
    </submittedName>
</protein>